<protein>
    <recommendedName>
        <fullName evidence="8">Holo-[acyl-carrier-protein] synthase</fullName>
        <shortName evidence="8">Holo-ACP synthase</shortName>
        <ecNumber evidence="8">2.7.8.7</ecNumber>
    </recommendedName>
    <alternativeName>
        <fullName evidence="8">4'-phosphopantetheinyl transferase AcpS</fullName>
    </alternativeName>
</protein>
<dbReference type="HOGENOM" id="CLU_089696_1_1_14"/>
<dbReference type="InterPro" id="IPR004568">
    <property type="entry name" value="Ppantetheine-prot_Trfase_dom"/>
</dbReference>
<keyword evidence="8" id="KW-0963">Cytoplasm</keyword>
<feature type="domain" description="4'-phosphopantetheinyl transferase" evidence="9">
    <location>
        <begin position="4"/>
        <end position="97"/>
    </location>
</feature>
<dbReference type="Proteomes" id="UP000018735">
    <property type="component" value="Chromosome"/>
</dbReference>
<dbReference type="AlphaFoldDB" id="A0A0F6CKQ6"/>
<comment type="function">
    <text evidence="8">Transfers the 4'-phosphopantetheine moiety from coenzyme A to a Ser of acyl-carrier-protein.</text>
</comment>
<keyword evidence="2 8" id="KW-0808">Transferase</keyword>
<evidence type="ECO:0000256" key="6">
    <source>
        <dbReference type="ARBA" id="ARBA00023098"/>
    </source>
</evidence>
<evidence type="ECO:0000256" key="3">
    <source>
        <dbReference type="ARBA" id="ARBA00022723"/>
    </source>
</evidence>
<dbReference type="EMBL" id="CP006916">
    <property type="protein sequence ID" value="AHB99678.1"/>
    <property type="molecule type" value="Genomic_DNA"/>
</dbReference>
<dbReference type="SUPFAM" id="SSF56214">
    <property type="entry name" value="4'-phosphopantetheinyl transferase"/>
    <property type="match status" value="1"/>
</dbReference>
<dbReference type="GO" id="GO:0000287">
    <property type="term" value="F:magnesium ion binding"/>
    <property type="evidence" value="ECO:0007669"/>
    <property type="project" value="UniProtKB-UniRule"/>
</dbReference>
<dbReference type="KEGG" id="mgz:GCW_02270"/>
<dbReference type="GO" id="GO:0006633">
    <property type="term" value="P:fatty acid biosynthetic process"/>
    <property type="evidence" value="ECO:0007669"/>
    <property type="project" value="UniProtKB-UniRule"/>
</dbReference>
<feature type="binding site" evidence="8">
    <location>
        <position position="57"/>
    </location>
    <ligand>
        <name>Mg(2+)</name>
        <dbReference type="ChEBI" id="CHEBI:18420"/>
    </ligand>
</feature>
<keyword evidence="6 8" id="KW-0443">Lipid metabolism</keyword>
<organism evidence="10 11">
    <name type="scientific">Mycoplasmoides gallisepticum S6</name>
    <dbReference type="NCBI Taxonomy" id="1006581"/>
    <lineage>
        <taxon>Bacteria</taxon>
        <taxon>Bacillati</taxon>
        <taxon>Mycoplasmatota</taxon>
        <taxon>Mycoplasmoidales</taxon>
        <taxon>Mycoplasmoidaceae</taxon>
        <taxon>Mycoplasmoides</taxon>
    </lineage>
</organism>
<dbReference type="HAMAP" id="MF_00101">
    <property type="entry name" value="AcpS"/>
    <property type="match status" value="1"/>
</dbReference>
<dbReference type="Gene3D" id="3.90.470.20">
    <property type="entry name" value="4'-phosphopantetheinyl transferase domain"/>
    <property type="match status" value="1"/>
</dbReference>
<evidence type="ECO:0000256" key="5">
    <source>
        <dbReference type="ARBA" id="ARBA00022842"/>
    </source>
</evidence>
<comment type="similarity">
    <text evidence="8">Belongs to the P-Pant transferase superfamily. AcpS family.</text>
</comment>
<keyword evidence="7 8" id="KW-0275">Fatty acid biosynthesis</keyword>
<keyword evidence="4 8" id="KW-0276">Fatty acid metabolism</keyword>
<sequence>MIIGVGIDVVSIDRFQAKKSDEFIKKLLTEHEQNKYKTVIGESNQNIFLAIRWSLKEAIFKALKTWDEFTQLEIRKIHGVYECSLNEKIKLHLSISHEGQRLVAMAVAERI</sequence>
<reference evidence="10 11" key="1">
    <citation type="journal article" date="2011" name="PLoS ONE">
        <title>Core proteome of the minimal cell: comparative proteomics of three mollicute species.</title>
        <authorList>
            <person name="Fisunov G.Y."/>
            <person name="Alexeev D.G."/>
            <person name="Bazaleev N.A."/>
            <person name="Ladygina V.G."/>
            <person name="Galyamina M.A."/>
            <person name="Kondratov I.G."/>
            <person name="Zhukova N.A."/>
            <person name="Serebryakova M.V."/>
            <person name="Demina I.A."/>
            <person name="Govorun V.M."/>
        </authorList>
    </citation>
    <scope>NUCLEOTIDE SEQUENCE [LARGE SCALE GENOMIC DNA]</scope>
    <source>
        <strain evidence="10 11">S6</strain>
    </source>
</reference>
<dbReference type="RefSeq" id="WP_011884476.1">
    <property type="nucleotide sequence ID" value="NC_023030.2"/>
</dbReference>
<evidence type="ECO:0000256" key="4">
    <source>
        <dbReference type="ARBA" id="ARBA00022832"/>
    </source>
</evidence>
<accession>A0A0F6CKQ6</accession>
<dbReference type="NCBIfam" id="TIGR00556">
    <property type="entry name" value="pantethn_trn"/>
    <property type="match status" value="1"/>
</dbReference>
<evidence type="ECO:0000256" key="2">
    <source>
        <dbReference type="ARBA" id="ARBA00022679"/>
    </source>
</evidence>
<evidence type="ECO:0000256" key="7">
    <source>
        <dbReference type="ARBA" id="ARBA00023160"/>
    </source>
</evidence>
<evidence type="ECO:0000313" key="11">
    <source>
        <dbReference type="Proteomes" id="UP000018735"/>
    </source>
</evidence>
<dbReference type="GO" id="GO:0005737">
    <property type="term" value="C:cytoplasm"/>
    <property type="evidence" value="ECO:0007669"/>
    <property type="project" value="UniProtKB-SubCell"/>
</dbReference>
<dbReference type="NCBIfam" id="NF000835">
    <property type="entry name" value="PRK00070.4-1"/>
    <property type="match status" value="1"/>
</dbReference>
<dbReference type="eggNOG" id="COG0736">
    <property type="taxonomic scope" value="Bacteria"/>
</dbReference>
<dbReference type="EC" id="2.7.8.7" evidence="8"/>
<dbReference type="Pfam" id="PF01648">
    <property type="entry name" value="ACPS"/>
    <property type="match status" value="1"/>
</dbReference>
<dbReference type="InterPro" id="IPR037143">
    <property type="entry name" value="4-PPantetheinyl_Trfase_dom_sf"/>
</dbReference>
<name>A0A0F6CKQ6_MYCGL</name>
<comment type="catalytic activity">
    <reaction evidence="8">
        <text>apo-[ACP] + CoA = holo-[ACP] + adenosine 3',5'-bisphosphate + H(+)</text>
        <dbReference type="Rhea" id="RHEA:12068"/>
        <dbReference type="Rhea" id="RHEA-COMP:9685"/>
        <dbReference type="Rhea" id="RHEA-COMP:9690"/>
        <dbReference type="ChEBI" id="CHEBI:15378"/>
        <dbReference type="ChEBI" id="CHEBI:29999"/>
        <dbReference type="ChEBI" id="CHEBI:57287"/>
        <dbReference type="ChEBI" id="CHEBI:58343"/>
        <dbReference type="ChEBI" id="CHEBI:64479"/>
        <dbReference type="EC" id="2.7.8.7"/>
    </reaction>
</comment>
<comment type="cofactor">
    <cofactor evidence="8">
        <name>Mg(2+)</name>
        <dbReference type="ChEBI" id="CHEBI:18420"/>
    </cofactor>
</comment>
<proteinExistence type="inferred from homology"/>
<gene>
    <name evidence="8 10" type="primary">acpS</name>
    <name evidence="10" type="ORF">GCW_02270</name>
</gene>
<keyword evidence="5 8" id="KW-0460">Magnesium</keyword>
<evidence type="ECO:0000256" key="8">
    <source>
        <dbReference type="HAMAP-Rule" id="MF_00101"/>
    </source>
</evidence>
<evidence type="ECO:0000259" key="9">
    <source>
        <dbReference type="Pfam" id="PF01648"/>
    </source>
</evidence>
<evidence type="ECO:0000256" key="1">
    <source>
        <dbReference type="ARBA" id="ARBA00022516"/>
    </source>
</evidence>
<dbReference type="InterPro" id="IPR002582">
    <property type="entry name" value="ACPS"/>
</dbReference>
<keyword evidence="1 8" id="KW-0444">Lipid biosynthesis</keyword>
<dbReference type="GO" id="GO:0008897">
    <property type="term" value="F:holo-[acyl-carrier-protein] synthase activity"/>
    <property type="evidence" value="ECO:0007669"/>
    <property type="project" value="UniProtKB-UniRule"/>
</dbReference>
<dbReference type="InterPro" id="IPR008278">
    <property type="entry name" value="4-PPantetheinyl_Trfase_dom"/>
</dbReference>
<evidence type="ECO:0000313" key="10">
    <source>
        <dbReference type="EMBL" id="AHB99678.1"/>
    </source>
</evidence>
<comment type="subcellular location">
    <subcellularLocation>
        <location evidence="8">Cytoplasm</location>
    </subcellularLocation>
</comment>
<feature type="binding site" evidence="8">
    <location>
        <position position="8"/>
    </location>
    <ligand>
        <name>Mg(2+)</name>
        <dbReference type="ChEBI" id="CHEBI:18420"/>
    </ligand>
</feature>
<keyword evidence="3 8" id="KW-0479">Metal-binding</keyword>